<dbReference type="EMBL" id="LN899820">
    <property type="protein sequence ID" value="CUV57386.1"/>
    <property type="molecule type" value="Genomic_DNA"/>
</dbReference>
<reference evidence="1" key="1">
    <citation type="submission" date="2015-10" db="EMBL/GenBank/DDBJ databases">
        <authorList>
            <person name="Gilbert D.G."/>
        </authorList>
    </citation>
    <scope>NUCLEOTIDE SEQUENCE</scope>
    <source>
        <strain evidence="1">Phyl III-seqv23</strain>
    </source>
</reference>
<sequence length="62" mass="6843">MAFVRLAPPEAPDRFATVRMGKTVGEYDESPGPDWPIDFEGDIRSRVFGWTKRSGVSNPASS</sequence>
<dbReference type="AlphaFoldDB" id="A0A0S4X1U8"/>
<protein>
    <submittedName>
        <fullName evidence="1">Uncharacterized protein</fullName>
    </submittedName>
</protein>
<proteinExistence type="predicted"/>
<accession>A0A0S4X1U8</accession>
<name>A0A0S4X1U8_RALSL</name>
<evidence type="ECO:0000313" key="1">
    <source>
        <dbReference type="EMBL" id="CUV57386.1"/>
    </source>
</evidence>
<organism evidence="1">
    <name type="scientific">Ralstonia solanacearum</name>
    <name type="common">Pseudomonas solanacearum</name>
    <dbReference type="NCBI Taxonomy" id="305"/>
    <lineage>
        <taxon>Bacteria</taxon>
        <taxon>Pseudomonadati</taxon>
        <taxon>Pseudomonadota</taxon>
        <taxon>Betaproteobacteria</taxon>
        <taxon>Burkholderiales</taxon>
        <taxon>Burkholderiaceae</taxon>
        <taxon>Ralstonia</taxon>
        <taxon>Ralstonia solanacearum species complex</taxon>
    </lineage>
</organism>
<gene>
    <name evidence="1" type="ORF">RUN215_v1_1300010</name>
</gene>